<dbReference type="Pfam" id="PF00580">
    <property type="entry name" value="UvrD-helicase"/>
    <property type="match status" value="1"/>
</dbReference>
<feature type="domain" description="UvrD-like helicase C-terminal" evidence="12">
    <location>
        <begin position="496"/>
        <end position="774"/>
    </location>
</feature>
<dbReference type="InterPro" id="IPR013986">
    <property type="entry name" value="DExx_box_DNA_helicase_dom_sf"/>
</dbReference>
<keyword evidence="2 10" id="KW-0547">Nucleotide-binding</keyword>
<dbReference type="EMBL" id="AP010803">
    <property type="protein sequence ID" value="BAI96870.1"/>
    <property type="molecule type" value="Genomic_DNA"/>
</dbReference>
<dbReference type="SUPFAM" id="SSF52540">
    <property type="entry name" value="P-loop containing nucleoside triphosphate hydrolases"/>
    <property type="match status" value="1"/>
</dbReference>
<dbReference type="PROSITE" id="PS51217">
    <property type="entry name" value="UVRD_HELICASE_CTER"/>
    <property type="match status" value="1"/>
</dbReference>
<dbReference type="Gene3D" id="1.10.10.160">
    <property type="match status" value="1"/>
</dbReference>
<keyword evidence="5 10" id="KW-0067">ATP-binding</keyword>
<evidence type="ECO:0000313" key="14">
    <source>
        <dbReference type="Proteomes" id="UP000007753"/>
    </source>
</evidence>
<reference evidence="13 14" key="1">
    <citation type="journal article" date="2010" name="J. Bacteriol.">
        <title>Complete genome sequence of the representative gamma-hexachlorocyclohexane-degrading bacterium Sphingobium japonicum UT26.</title>
        <authorList>
            <person name="Nagata Y."/>
            <person name="Ohtsubo Y."/>
            <person name="Endo R."/>
            <person name="Ichikawa N."/>
            <person name="Ankai A."/>
            <person name="Oguchi A."/>
            <person name="Fukui S."/>
            <person name="Fujita N."/>
            <person name="Tsuda M."/>
        </authorList>
    </citation>
    <scope>NUCLEOTIDE SEQUENCE [LARGE SCALE GENOMIC DNA]</scope>
    <source>
        <strain evidence="14">DSM 16413 / CCM 7287 / MTCC 6362 / UT26 / NBRC 101211 / UT26S</strain>
    </source>
</reference>
<evidence type="ECO:0000259" key="11">
    <source>
        <dbReference type="PROSITE" id="PS51198"/>
    </source>
</evidence>
<dbReference type="KEGG" id="sjp:SJA_C1-20360"/>
<dbReference type="CDD" id="cd17932">
    <property type="entry name" value="DEXQc_UvrD"/>
    <property type="match status" value="1"/>
</dbReference>
<feature type="domain" description="UvrD-like helicase ATP-binding" evidence="11">
    <location>
        <begin position="195"/>
        <end position="494"/>
    </location>
</feature>
<dbReference type="EC" id="5.6.2.4" evidence="8"/>
<keyword evidence="4 10" id="KW-0347">Helicase</keyword>
<keyword evidence="14" id="KW-1185">Reference proteome</keyword>
<dbReference type="InterPro" id="IPR014017">
    <property type="entry name" value="DNA_helicase_UvrD-like_C"/>
</dbReference>
<dbReference type="eggNOG" id="COG0210">
    <property type="taxonomic scope" value="Bacteria"/>
</dbReference>
<protein>
    <recommendedName>
        <fullName evidence="8">DNA 3'-5' helicase</fullName>
        <ecNumber evidence="8">5.6.2.4</ecNumber>
    </recommendedName>
</protein>
<evidence type="ECO:0000256" key="7">
    <source>
        <dbReference type="ARBA" id="ARBA00034617"/>
    </source>
</evidence>
<evidence type="ECO:0000256" key="6">
    <source>
        <dbReference type="ARBA" id="ARBA00023235"/>
    </source>
</evidence>
<dbReference type="HOGENOM" id="CLU_008930_0_0_5"/>
<dbReference type="STRING" id="452662.SJA_C1-20360"/>
<dbReference type="GeneID" id="29273619"/>
<dbReference type="InterPro" id="IPR010359">
    <property type="entry name" value="IrrE_HExxH"/>
</dbReference>
<evidence type="ECO:0000256" key="9">
    <source>
        <dbReference type="ARBA" id="ARBA00048988"/>
    </source>
</evidence>
<evidence type="ECO:0000256" key="8">
    <source>
        <dbReference type="ARBA" id="ARBA00034808"/>
    </source>
</evidence>
<dbReference type="InterPro" id="IPR014016">
    <property type="entry name" value="UvrD-like_ATP-bd"/>
</dbReference>
<dbReference type="AlphaFoldDB" id="D4Z2N8"/>
<comment type="similarity">
    <text evidence="1">Belongs to the helicase family. UvrD subfamily.</text>
</comment>
<evidence type="ECO:0000256" key="4">
    <source>
        <dbReference type="ARBA" id="ARBA00022806"/>
    </source>
</evidence>
<dbReference type="Pfam" id="PF12705">
    <property type="entry name" value="PDDEXK_1"/>
    <property type="match status" value="1"/>
</dbReference>
<dbReference type="GO" id="GO:0005829">
    <property type="term" value="C:cytosol"/>
    <property type="evidence" value="ECO:0007669"/>
    <property type="project" value="TreeGrafter"/>
</dbReference>
<evidence type="ECO:0000256" key="10">
    <source>
        <dbReference type="PROSITE-ProRule" id="PRU00560"/>
    </source>
</evidence>
<evidence type="ECO:0000256" key="5">
    <source>
        <dbReference type="ARBA" id="ARBA00022840"/>
    </source>
</evidence>
<dbReference type="InterPro" id="IPR027417">
    <property type="entry name" value="P-loop_NTPase"/>
</dbReference>
<dbReference type="InterPro" id="IPR038726">
    <property type="entry name" value="PDDEXK_AddAB-type"/>
</dbReference>
<dbReference type="Pfam" id="PF06114">
    <property type="entry name" value="Peptidase_M78"/>
    <property type="match status" value="1"/>
</dbReference>
<dbReference type="PANTHER" id="PTHR11070">
    <property type="entry name" value="UVRD / RECB / PCRA DNA HELICASE FAMILY MEMBER"/>
    <property type="match status" value="1"/>
</dbReference>
<sequence>MDAVELARQIAADLHRQAVVKGHDPWQPYEFAIAEAQRRGLDVEPTAAGSVMLDGGRATVVAADCLILHENIGTVFERAFLVAHEIGHIELGDDVADEPARDIDLARAAEPSPVGVDRVVDYGRRQRREVQMDLFAREFLLPRGLVRKLHLEDGQTATEIAARIGAPFDLVAQQLFDALLLPEIVAAAETETIERPLNPLQASAAAHRGEAFLLEAGPGTGKTQTLTARVEGLLAEGVDPRRILLLTFSNKAAGEMAERIGRKHKVAAAAMWIGTFHAFGLDIIRRFHIELGLPKDPRMMDRTEAVELLEAEFPRLGLNHYRNLYDPTQIIADMLAAISRAKDEVVNEVRYAELAEAMFVSAVTPEDREAAERAEEVARVYAAYEGLKRQAHCVDFGDLVSMPVRLLEGNLEIRAHLQAQYDHVLVDEYQDVNRSSVRLITALRSDGRNLWVVGDAKQSIYRFRGASSFNMTRFGTSDFPGGARGRLKRNYRSADEVVQAFSAFAIRMKAGDQDSGLESERGRCGASPQLRTVDQSPQQTVALADAIEEMRQAGHTYRDQAVLCTGNEKLSELGQDLERLGVPVLFLGSLFERPEIKELLSLLTILTDRRAMGLVRAACMSEFAMPLSDVDALFDHLRAVDSIPGAWLGELGGITGLSETGSVALGAVAAAMRGFDQSASPWTVLATLLLDRTRITARIGGSNDIAERTRGLAIWQFMNFLRVQPGGQGLPIVRLLDRVRRLVRLGDDRDLRQLPAAAQGLDAVRLMTIHGAKGLEFPVVHVPGLNGDTIPRTPQAPPCPPPDGMVEGAEGRALDVFRAGHAEEQECLFYVALSRARDRLFLYAPTQKSNGHNRPLSSFLDRVGSGLARTKVNPAKTLPPAPEAGDVTLVVDGALRFTGAQIALYERCPRRFFYTHVLQVGGRRTATAFMQMHEAVRTVFQTVIADARIIGGEGDLERQIANAFAAHGLADHGYVSEYKGFATSMIQYFLAAREGHTPEAPAALSIAFGTEEIIVRPDEVLVQSDGSRTLRRVQTGHFRAAEMDDVGVAAFLLAAQRAFPGASVELVHLSDQTIRAVDLTAKKLQNRQEKLSGFLGRIRAGNFPAAPSGRTCPGCPAFFICGPTPAGTLRKNFG</sequence>
<dbReference type="GO" id="GO:0005524">
    <property type="term" value="F:ATP binding"/>
    <property type="evidence" value="ECO:0007669"/>
    <property type="project" value="UniProtKB-UniRule"/>
</dbReference>
<gene>
    <name evidence="13" type="ordered locus">SJA_C1-20360</name>
</gene>
<proteinExistence type="inferred from homology"/>
<dbReference type="GO" id="GO:0033202">
    <property type="term" value="C:DNA helicase complex"/>
    <property type="evidence" value="ECO:0007669"/>
    <property type="project" value="TreeGrafter"/>
</dbReference>
<organism evidence="13 14">
    <name type="scientific">Sphingobium indicum (strain DSM 16413 / CCM 7287 / MTCC 6362 / UT26 / NBRC 101211 / UT26S)</name>
    <name type="common">Sphingobium japonicum</name>
    <dbReference type="NCBI Taxonomy" id="452662"/>
    <lineage>
        <taxon>Bacteria</taxon>
        <taxon>Pseudomonadati</taxon>
        <taxon>Pseudomonadota</taxon>
        <taxon>Alphaproteobacteria</taxon>
        <taxon>Sphingomonadales</taxon>
        <taxon>Sphingomonadaceae</taxon>
        <taxon>Sphingobium</taxon>
    </lineage>
</organism>
<dbReference type="GO" id="GO:0000725">
    <property type="term" value="P:recombinational repair"/>
    <property type="evidence" value="ECO:0007669"/>
    <property type="project" value="TreeGrafter"/>
</dbReference>
<dbReference type="GO" id="GO:0016887">
    <property type="term" value="F:ATP hydrolysis activity"/>
    <property type="evidence" value="ECO:0007669"/>
    <property type="project" value="RHEA"/>
</dbReference>
<comment type="catalytic activity">
    <reaction evidence="7">
        <text>Couples ATP hydrolysis with the unwinding of duplex DNA by translocating in the 3'-5' direction.</text>
        <dbReference type="EC" id="5.6.2.4"/>
    </reaction>
</comment>
<comment type="catalytic activity">
    <reaction evidence="9">
        <text>ATP + H2O = ADP + phosphate + H(+)</text>
        <dbReference type="Rhea" id="RHEA:13065"/>
        <dbReference type="ChEBI" id="CHEBI:15377"/>
        <dbReference type="ChEBI" id="CHEBI:15378"/>
        <dbReference type="ChEBI" id="CHEBI:30616"/>
        <dbReference type="ChEBI" id="CHEBI:43474"/>
        <dbReference type="ChEBI" id="CHEBI:456216"/>
        <dbReference type="EC" id="5.6.2.4"/>
    </reaction>
</comment>
<dbReference type="Proteomes" id="UP000007753">
    <property type="component" value="Chromosome 1"/>
</dbReference>
<dbReference type="PANTHER" id="PTHR11070:SF59">
    <property type="entry name" value="DNA 3'-5' HELICASE"/>
    <property type="match status" value="1"/>
</dbReference>
<dbReference type="GO" id="GO:0003677">
    <property type="term" value="F:DNA binding"/>
    <property type="evidence" value="ECO:0007669"/>
    <property type="project" value="InterPro"/>
</dbReference>
<name>D4Z2N8_SPHIU</name>
<dbReference type="Gene3D" id="3.40.50.300">
    <property type="entry name" value="P-loop containing nucleotide triphosphate hydrolases"/>
    <property type="match status" value="2"/>
</dbReference>
<dbReference type="PROSITE" id="PS51198">
    <property type="entry name" value="UVRD_HELICASE_ATP_BIND"/>
    <property type="match status" value="1"/>
</dbReference>
<evidence type="ECO:0000259" key="12">
    <source>
        <dbReference type="PROSITE" id="PS51217"/>
    </source>
</evidence>
<evidence type="ECO:0000256" key="2">
    <source>
        <dbReference type="ARBA" id="ARBA00022741"/>
    </source>
</evidence>
<dbReference type="eggNOG" id="COG2856">
    <property type="taxonomic scope" value="Bacteria"/>
</dbReference>
<dbReference type="Pfam" id="PF13361">
    <property type="entry name" value="UvrD_C"/>
    <property type="match status" value="2"/>
</dbReference>
<keyword evidence="3 10" id="KW-0378">Hydrolase</keyword>
<dbReference type="InterPro" id="IPR000212">
    <property type="entry name" value="DNA_helicase_UvrD/REP"/>
</dbReference>
<dbReference type="GO" id="GO:0043138">
    <property type="term" value="F:3'-5' DNA helicase activity"/>
    <property type="evidence" value="ECO:0007669"/>
    <property type="project" value="UniProtKB-EC"/>
</dbReference>
<keyword evidence="6" id="KW-0413">Isomerase</keyword>
<accession>D4Z2N8</accession>
<feature type="binding site" evidence="10">
    <location>
        <begin position="216"/>
        <end position="223"/>
    </location>
    <ligand>
        <name>ATP</name>
        <dbReference type="ChEBI" id="CHEBI:30616"/>
    </ligand>
</feature>
<dbReference type="RefSeq" id="WP_013040333.1">
    <property type="nucleotide sequence ID" value="NC_014006.1"/>
</dbReference>
<evidence type="ECO:0000256" key="1">
    <source>
        <dbReference type="ARBA" id="ARBA00009922"/>
    </source>
</evidence>
<evidence type="ECO:0000313" key="13">
    <source>
        <dbReference type="EMBL" id="BAI96870.1"/>
    </source>
</evidence>
<dbReference type="Gene3D" id="1.10.486.10">
    <property type="entry name" value="PCRA, domain 4"/>
    <property type="match status" value="1"/>
</dbReference>
<evidence type="ECO:0000256" key="3">
    <source>
        <dbReference type="ARBA" id="ARBA00022801"/>
    </source>
</evidence>